<protein>
    <submittedName>
        <fullName evidence="10">Branched-chain amino acid ABC transporter permease</fullName>
    </submittedName>
</protein>
<keyword evidence="7 9" id="KW-0472">Membrane</keyword>
<dbReference type="PANTHER" id="PTHR11795:SF447">
    <property type="entry name" value="ABC TRANSPORTER PERMEASE PROTEIN"/>
    <property type="match status" value="1"/>
</dbReference>
<name>A0ABU8Y0R7_9PROT</name>
<comment type="caution">
    <text evidence="10">The sequence shown here is derived from an EMBL/GenBank/DDBJ whole genome shotgun (WGS) entry which is preliminary data.</text>
</comment>
<feature type="transmembrane region" description="Helical" evidence="9">
    <location>
        <begin position="254"/>
        <end position="278"/>
    </location>
</feature>
<feature type="transmembrane region" description="Helical" evidence="9">
    <location>
        <begin position="187"/>
        <end position="208"/>
    </location>
</feature>
<dbReference type="CDD" id="cd06582">
    <property type="entry name" value="TM_PBP1_LivH_like"/>
    <property type="match status" value="1"/>
</dbReference>
<keyword evidence="4 9" id="KW-0812">Transmembrane</keyword>
<dbReference type="InterPro" id="IPR052157">
    <property type="entry name" value="BCAA_transport_permease"/>
</dbReference>
<reference evidence="10 11" key="1">
    <citation type="submission" date="2024-01" db="EMBL/GenBank/DDBJ databases">
        <title>Multi-omics insights into the function and evolution of sodium benzoate biodegradation pathways in Benzoatithermus flavus gen. nov., sp. nov. from hot spring.</title>
        <authorList>
            <person name="Hu C.-J."/>
            <person name="Li W.-J."/>
        </authorList>
    </citation>
    <scope>NUCLEOTIDE SEQUENCE [LARGE SCALE GENOMIC DNA]</scope>
    <source>
        <strain evidence="10 11">SYSU G07066</strain>
    </source>
</reference>
<keyword evidence="11" id="KW-1185">Reference proteome</keyword>
<keyword evidence="3" id="KW-1003">Cell membrane</keyword>
<evidence type="ECO:0000256" key="2">
    <source>
        <dbReference type="ARBA" id="ARBA00022448"/>
    </source>
</evidence>
<organism evidence="10 11">
    <name type="scientific">Benzoatithermus flavus</name>
    <dbReference type="NCBI Taxonomy" id="3108223"/>
    <lineage>
        <taxon>Bacteria</taxon>
        <taxon>Pseudomonadati</taxon>
        <taxon>Pseudomonadota</taxon>
        <taxon>Alphaproteobacteria</taxon>
        <taxon>Geminicoccales</taxon>
        <taxon>Geminicoccaceae</taxon>
        <taxon>Benzoatithermus</taxon>
    </lineage>
</organism>
<dbReference type="Pfam" id="PF02653">
    <property type="entry name" value="BPD_transp_2"/>
    <property type="match status" value="1"/>
</dbReference>
<feature type="transmembrane region" description="Helical" evidence="9">
    <location>
        <begin position="94"/>
        <end position="118"/>
    </location>
</feature>
<keyword evidence="2" id="KW-0813">Transport</keyword>
<dbReference type="EMBL" id="JBBLZC010000034">
    <property type="protein sequence ID" value="MEK0085787.1"/>
    <property type="molecule type" value="Genomic_DNA"/>
</dbReference>
<feature type="transmembrane region" description="Helical" evidence="9">
    <location>
        <begin position="220"/>
        <end position="247"/>
    </location>
</feature>
<sequence>MDGLALLASVLYQLGTNAAFLLLCALGLIVILGMMNIINLAHGELMMMGAYTATMAVQRGIPFPLAVLLAFVVVGLFGAVLERLIVRRFYGRELGALVVTWGLSLILAQGTLILLGPFMPAIQIPGGSVSLGQYSFSVYWLVMIAVAAAVVVLLWWLYNRTTFGLEARATMQNAAMARALGVDTERIYMLTFSLGAGLAGLSGALLAPTTSIAPFMGQQFVAPAFITVVVGGATNVIAGAVGSSLLLSLVRTPVGFLFGAFLGLVALLFAALVIIRLMPDGISAYLQRWHDRRTRLA</sequence>
<evidence type="ECO:0000256" key="9">
    <source>
        <dbReference type="SAM" id="Phobius"/>
    </source>
</evidence>
<evidence type="ECO:0000256" key="6">
    <source>
        <dbReference type="ARBA" id="ARBA00022989"/>
    </source>
</evidence>
<evidence type="ECO:0000256" key="8">
    <source>
        <dbReference type="ARBA" id="ARBA00037998"/>
    </source>
</evidence>
<evidence type="ECO:0000256" key="3">
    <source>
        <dbReference type="ARBA" id="ARBA00022475"/>
    </source>
</evidence>
<keyword evidence="6 9" id="KW-1133">Transmembrane helix</keyword>
<evidence type="ECO:0000313" key="11">
    <source>
        <dbReference type="Proteomes" id="UP001375743"/>
    </source>
</evidence>
<comment type="similarity">
    <text evidence="8">Belongs to the binding-protein-dependent transport system permease family. LivHM subfamily.</text>
</comment>
<dbReference type="Proteomes" id="UP001375743">
    <property type="component" value="Unassembled WGS sequence"/>
</dbReference>
<accession>A0ABU8Y0R7</accession>
<feature type="transmembrane region" description="Helical" evidence="9">
    <location>
        <begin position="61"/>
        <end position="82"/>
    </location>
</feature>
<dbReference type="RefSeq" id="WP_418161637.1">
    <property type="nucleotide sequence ID" value="NZ_JBBLZC010000034.1"/>
</dbReference>
<evidence type="ECO:0000256" key="5">
    <source>
        <dbReference type="ARBA" id="ARBA00022970"/>
    </source>
</evidence>
<keyword evidence="5" id="KW-0029">Amino-acid transport</keyword>
<dbReference type="InterPro" id="IPR001851">
    <property type="entry name" value="ABC_transp_permease"/>
</dbReference>
<evidence type="ECO:0000256" key="1">
    <source>
        <dbReference type="ARBA" id="ARBA00004651"/>
    </source>
</evidence>
<comment type="subcellular location">
    <subcellularLocation>
        <location evidence="1">Cell membrane</location>
        <topology evidence="1">Multi-pass membrane protein</topology>
    </subcellularLocation>
</comment>
<feature type="transmembrane region" description="Helical" evidence="9">
    <location>
        <begin position="138"/>
        <end position="158"/>
    </location>
</feature>
<dbReference type="PANTHER" id="PTHR11795">
    <property type="entry name" value="BRANCHED-CHAIN AMINO ACID TRANSPORT SYSTEM PERMEASE PROTEIN LIVH"/>
    <property type="match status" value="1"/>
</dbReference>
<evidence type="ECO:0000313" key="10">
    <source>
        <dbReference type="EMBL" id="MEK0085787.1"/>
    </source>
</evidence>
<proteinExistence type="inferred from homology"/>
<evidence type="ECO:0000256" key="4">
    <source>
        <dbReference type="ARBA" id="ARBA00022692"/>
    </source>
</evidence>
<feature type="transmembrane region" description="Helical" evidence="9">
    <location>
        <begin position="20"/>
        <end position="41"/>
    </location>
</feature>
<evidence type="ECO:0000256" key="7">
    <source>
        <dbReference type="ARBA" id="ARBA00023136"/>
    </source>
</evidence>
<gene>
    <name evidence="10" type="ORF">U1T56_21750</name>
</gene>